<protein>
    <submittedName>
        <fullName evidence="1">Uncharacterized protein</fullName>
    </submittedName>
</protein>
<name>A0A081CII9_PSEA2</name>
<dbReference type="OrthoDB" id="5411533at2759"/>
<gene>
    <name evidence="1" type="ORF">PAN0_013d4707</name>
</gene>
<dbReference type="RefSeq" id="XP_014655321.1">
    <property type="nucleotide sequence ID" value="XM_014799835.1"/>
</dbReference>
<reference evidence="2" key="1">
    <citation type="journal article" date="2014" name="Genome Announc.">
        <title>Draft Genome Sequence of the Yeast Pseudozyma antarctica Type Strain JCM10317, a Producer of the Glycolipid Biosurfactants, Mannosylerythritol Lipids.</title>
        <authorList>
            <person name="Saika A."/>
            <person name="Koike H."/>
            <person name="Hori T."/>
            <person name="Fukuoka T."/>
            <person name="Sato S."/>
            <person name="Habe H."/>
            <person name="Kitamoto D."/>
            <person name="Morita T."/>
        </authorList>
    </citation>
    <scope>NUCLEOTIDE SEQUENCE [LARGE SCALE GENOMIC DNA]</scope>
    <source>
        <strain evidence="2">JCM 10317</strain>
    </source>
</reference>
<proteinExistence type="predicted"/>
<accession>A0A081CII9</accession>
<dbReference type="HOGENOM" id="CLU_733609_0_0_1"/>
<dbReference type="PANTHER" id="PTHR13288:SF8">
    <property type="entry name" value="SPLICING FACTOR 45"/>
    <property type="match status" value="1"/>
</dbReference>
<dbReference type="GO" id="GO:0071011">
    <property type="term" value="C:precatalytic spliceosome"/>
    <property type="evidence" value="ECO:0007669"/>
    <property type="project" value="TreeGrafter"/>
</dbReference>
<dbReference type="GeneID" id="26305580"/>
<organism evidence="1 2">
    <name type="scientific">Pseudozyma antarctica</name>
    <name type="common">Yeast</name>
    <name type="synonym">Candida antarctica</name>
    <dbReference type="NCBI Taxonomy" id="84753"/>
    <lineage>
        <taxon>Eukaryota</taxon>
        <taxon>Fungi</taxon>
        <taxon>Dikarya</taxon>
        <taxon>Basidiomycota</taxon>
        <taxon>Ustilaginomycotina</taxon>
        <taxon>Ustilaginomycetes</taxon>
        <taxon>Ustilaginales</taxon>
        <taxon>Ustilaginaceae</taxon>
        <taxon>Moesziomyces</taxon>
    </lineage>
</organism>
<dbReference type="InterPro" id="IPR040052">
    <property type="entry name" value="RBM17"/>
</dbReference>
<dbReference type="Proteomes" id="UP000053758">
    <property type="component" value="Unassembled WGS sequence"/>
</dbReference>
<sequence>MSAANQAFRGASLYAGIFDDAPSDVPQQDIASSKSGQEASATGDSAAGSSSKPSGNAGWSASLRFAPRRTGGAKPKSRPNAAFVASFAPVPPSDKPEQSSKAILVPSPPQHTSDAAGTTSLQAAQPTEPSIAGVVKVEQGKAERAIGTSDLKLTALALPQSADDGWLAAELDKYRVDSAPPYVLAPEELERDKALARYPERGDDWDEAEADDDVNGFFATNAGKRARKKKKRKRGMSPVGPSLNGEYDPRVPNDYLAYKQVVYDRRCAQLDQQKWQQEYDQPNWQEYDDQQDQPHSESSWNQGAMTGEEAYARRVAMSARTGQEAYQRRMAMSQPPAPGPPPRPPPSLQTSDVDARQNAAAIAARLAALAPPPTTQP</sequence>
<dbReference type="AlphaFoldDB" id="A0A081CII9"/>
<dbReference type="EMBL" id="DF830080">
    <property type="protein sequence ID" value="GAK66485.1"/>
    <property type="molecule type" value="Genomic_DNA"/>
</dbReference>
<keyword evidence="2" id="KW-1185">Reference proteome</keyword>
<dbReference type="GO" id="GO:0045292">
    <property type="term" value="P:mRNA cis splicing, via spliceosome"/>
    <property type="evidence" value="ECO:0007669"/>
    <property type="project" value="InterPro"/>
</dbReference>
<dbReference type="PANTHER" id="PTHR13288">
    <property type="entry name" value="SPLICING FACTOR 45 SPF45"/>
    <property type="match status" value="1"/>
</dbReference>
<evidence type="ECO:0000313" key="2">
    <source>
        <dbReference type="Proteomes" id="UP000053758"/>
    </source>
</evidence>
<evidence type="ECO:0000313" key="1">
    <source>
        <dbReference type="EMBL" id="GAK66485.1"/>
    </source>
</evidence>